<proteinExistence type="predicted"/>
<dbReference type="Proteomes" id="UP000094379">
    <property type="component" value="Unassembled WGS sequence"/>
</dbReference>
<protein>
    <submittedName>
        <fullName evidence="1">Uncharacterized protein</fullName>
    </submittedName>
</protein>
<dbReference type="STRING" id="291169.A9E74_01231"/>
<accession>A0A1E3GSY5</accession>
<reference evidence="1 2" key="1">
    <citation type="submission" date="2016-07" db="EMBL/GenBank/DDBJ databases">
        <title>Draft Genome Sequence of Methylophaga muralis Bur 1.</title>
        <authorList>
            <person name="Vasilenko O.V."/>
            <person name="Doronina N.V."/>
            <person name="Shmareva M.N."/>
            <person name="Tarlachkov S.V."/>
            <person name="Mustakhimov I."/>
            <person name="Trotsenko Y.A."/>
        </authorList>
    </citation>
    <scope>NUCLEOTIDE SEQUENCE [LARGE SCALE GENOMIC DNA]</scope>
    <source>
        <strain evidence="1 2">Bur 1</strain>
    </source>
</reference>
<evidence type="ECO:0000313" key="2">
    <source>
        <dbReference type="Proteomes" id="UP000094379"/>
    </source>
</evidence>
<evidence type="ECO:0000313" key="1">
    <source>
        <dbReference type="EMBL" id="ODN67159.1"/>
    </source>
</evidence>
<gene>
    <name evidence="1" type="ORF">A9E74_01231</name>
</gene>
<dbReference type="AlphaFoldDB" id="A0A1E3GSY5"/>
<name>A0A1E3GSY5_9GAMM</name>
<keyword evidence="2" id="KW-1185">Reference proteome</keyword>
<dbReference type="EMBL" id="MCRI01000009">
    <property type="protein sequence ID" value="ODN67159.1"/>
    <property type="molecule type" value="Genomic_DNA"/>
</dbReference>
<comment type="caution">
    <text evidence="1">The sequence shown here is derived from an EMBL/GenBank/DDBJ whole genome shotgun (WGS) entry which is preliminary data.</text>
</comment>
<sequence>MMWIGLILLLVIAYGIYQMPEKKRLAEEQKVLLKQQNIEEAKATKERDEKRKS</sequence>
<organism evidence="1 2">
    <name type="scientific">Methylophaga muralis</name>
    <dbReference type="NCBI Taxonomy" id="291169"/>
    <lineage>
        <taxon>Bacteria</taxon>
        <taxon>Pseudomonadati</taxon>
        <taxon>Pseudomonadota</taxon>
        <taxon>Gammaproteobacteria</taxon>
        <taxon>Thiotrichales</taxon>
        <taxon>Piscirickettsiaceae</taxon>
        <taxon>Methylophaga</taxon>
    </lineage>
</organism>